<evidence type="ECO:0000313" key="2">
    <source>
        <dbReference type="EMBL" id="GIY18182.1"/>
    </source>
</evidence>
<feature type="compositionally biased region" description="Basic and acidic residues" evidence="1">
    <location>
        <begin position="1"/>
        <end position="24"/>
    </location>
</feature>
<accession>A0AAV4RCJ4</accession>
<keyword evidence="3" id="KW-1185">Reference proteome</keyword>
<reference evidence="2 3" key="1">
    <citation type="submission" date="2021-06" db="EMBL/GenBank/DDBJ databases">
        <title>Caerostris extrusa draft genome.</title>
        <authorList>
            <person name="Kono N."/>
            <person name="Arakawa K."/>
        </authorList>
    </citation>
    <scope>NUCLEOTIDE SEQUENCE [LARGE SCALE GENOMIC DNA]</scope>
</reference>
<dbReference type="EMBL" id="BPLR01007583">
    <property type="protein sequence ID" value="GIY18182.1"/>
    <property type="molecule type" value="Genomic_DNA"/>
</dbReference>
<comment type="caution">
    <text evidence="2">The sequence shown here is derived from an EMBL/GenBank/DDBJ whole genome shotgun (WGS) entry which is preliminary data.</text>
</comment>
<evidence type="ECO:0000313" key="3">
    <source>
        <dbReference type="Proteomes" id="UP001054945"/>
    </source>
</evidence>
<evidence type="ECO:0000256" key="1">
    <source>
        <dbReference type="SAM" id="MobiDB-lite"/>
    </source>
</evidence>
<sequence>MSGESKIRDNVRIESGKEGDDNERWSSGWGKVSDEVGNMVTEGIVDVGVSVTKHGLMILVWVRQKRRSRIYLRSAPVWLERSWTCRAIGKKDQP</sequence>
<dbReference type="AlphaFoldDB" id="A0AAV4RCJ4"/>
<gene>
    <name evidence="2" type="ORF">CEXT_770411</name>
</gene>
<protein>
    <submittedName>
        <fullName evidence="2">Uncharacterized protein</fullName>
    </submittedName>
</protein>
<proteinExistence type="predicted"/>
<organism evidence="2 3">
    <name type="scientific">Caerostris extrusa</name>
    <name type="common">Bark spider</name>
    <name type="synonym">Caerostris bankana</name>
    <dbReference type="NCBI Taxonomy" id="172846"/>
    <lineage>
        <taxon>Eukaryota</taxon>
        <taxon>Metazoa</taxon>
        <taxon>Ecdysozoa</taxon>
        <taxon>Arthropoda</taxon>
        <taxon>Chelicerata</taxon>
        <taxon>Arachnida</taxon>
        <taxon>Araneae</taxon>
        <taxon>Araneomorphae</taxon>
        <taxon>Entelegynae</taxon>
        <taxon>Araneoidea</taxon>
        <taxon>Araneidae</taxon>
        <taxon>Caerostris</taxon>
    </lineage>
</organism>
<name>A0AAV4RCJ4_CAEEX</name>
<feature type="region of interest" description="Disordered" evidence="1">
    <location>
        <begin position="1"/>
        <end position="30"/>
    </location>
</feature>
<dbReference type="Proteomes" id="UP001054945">
    <property type="component" value="Unassembled WGS sequence"/>
</dbReference>